<protein>
    <recommendedName>
        <fullName evidence="2">SAM domain-containing protein</fullName>
    </recommendedName>
</protein>
<feature type="region of interest" description="Disordered" evidence="1">
    <location>
        <begin position="320"/>
        <end position="356"/>
    </location>
</feature>
<dbReference type="AlphaFoldDB" id="A0A2I1GM05"/>
<feature type="domain" description="SAM" evidence="2">
    <location>
        <begin position="475"/>
        <end position="546"/>
    </location>
</feature>
<evidence type="ECO:0000313" key="4">
    <source>
        <dbReference type="Proteomes" id="UP000234323"/>
    </source>
</evidence>
<dbReference type="EMBL" id="LLXI01000564">
    <property type="protein sequence ID" value="PKY47645.1"/>
    <property type="molecule type" value="Genomic_DNA"/>
</dbReference>
<dbReference type="PROSITE" id="PS50105">
    <property type="entry name" value="SAM_DOMAIN"/>
    <property type="match status" value="1"/>
</dbReference>
<dbReference type="InterPro" id="IPR001660">
    <property type="entry name" value="SAM"/>
</dbReference>
<dbReference type="VEuPathDB" id="FungiDB:RhiirFUN_014564"/>
<organism evidence="3 4">
    <name type="scientific">Rhizophagus irregularis</name>
    <dbReference type="NCBI Taxonomy" id="588596"/>
    <lineage>
        <taxon>Eukaryota</taxon>
        <taxon>Fungi</taxon>
        <taxon>Fungi incertae sedis</taxon>
        <taxon>Mucoromycota</taxon>
        <taxon>Glomeromycotina</taxon>
        <taxon>Glomeromycetes</taxon>
        <taxon>Glomerales</taxon>
        <taxon>Glomeraceae</taxon>
        <taxon>Rhizophagus</taxon>
    </lineage>
</organism>
<name>A0A2I1GM05_9GLOM</name>
<feature type="compositionally biased region" description="Acidic residues" evidence="1">
    <location>
        <begin position="326"/>
        <end position="335"/>
    </location>
</feature>
<reference evidence="3 4" key="1">
    <citation type="submission" date="2015-10" db="EMBL/GenBank/DDBJ databases">
        <title>Genome analyses suggest a sexual origin of heterokaryosis in a supposedly ancient asexual fungus.</title>
        <authorList>
            <person name="Ropars J."/>
            <person name="Sedzielewska K."/>
            <person name="Noel J."/>
            <person name="Charron P."/>
            <person name="Farinelli L."/>
            <person name="Marton T."/>
            <person name="Kruger M."/>
            <person name="Pelin A."/>
            <person name="Brachmann A."/>
            <person name="Corradi N."/>
        </authorList>
    </citation>
    <scope>NUCLEOTIDE SEQUENCE [LARGE SCALE GENOMIC DNA]</scope>
    <source>
        <strain evidence="3 4">A4</strain>
    </source>
</reference>
<evidence type="ECO:0000313" key="3">
    <source>
        <dbReference type="EMBL" id="PKY47645.1"/>
    </source>
</evidence>
<proteinExistence type="predicted"/>
<feature type="compositionally biased region" description="Polar residues" evidence="1">
    <location>
        <begin position="346"/>
        <end position="356"/>
    </location>
</feature>
<evidence type="ECO:0000259" key="2">
    <source>
        <dbReference type="PROSITE" id="PS50105"/>
    </source>
</evidence>
<keyword evidence="4" id="KW-1185">Reference proteome</keyword>
<gene>
    <name evidence="3" type="ORF">RhiirA4_544104</name>
</gene>
<dbReference type="VEuPathDB" id="FungiDB:FUN_013550"/>
<dbReference type="VEuPathDB" id="FungiDB:RhiirA1_447239"/>
<comment type="caution">
    <text evidence="3">The sequence shown here is derived from an EMBL/GenBank/DDBJ whole genome shotgun (WGS) entry which is preliminary data.</text>
</comment>
<evidence type="ECO:0000256" key="1">
    <source>
        <dbReference type="SAM" id="MobiDB-lite"/>
    </source>
</evidence>
<dbReference type="Proteomes" id="UP000234323">
    <property type="component" value="Unassembled WGS sequence"/>
</dbReference>
<accession>A0A2I1GM05</accession>
<sequence>MADTQGIKLRYKRGTCFGCQKCLYCGVDLQQQKCKCKTSTIPNKKNRTTAVKYAFTRIFSPDWTKDKFSFIQEKALKYNYSINLKNTFNLSLCSKCNNTLSRLTPKNSKNIKSIVKPTETLPNLEVSQNTQLKPEVCDLTILDGASTQNSLETLESDKNSEDNAYSADDDFEYEFQYGIFIKLDGKLQPAKWYKVVVSGIDEFLAEIHTNVVTLTQKESIEACDYHVAFKSEKALGAGTQLVDAQDFQKFFTLTQKESIEACDYHVAFKSEKALGAGTQLVDAQDFQKFCLDYSKFKKRNTNMGIFITIKSQDLNKNKRKKKDICSETETDIDNPAEEHKNKNRVPKTSSLTSEETQIAKNVSEIRTINHCNIHNRACLNRDNSKENHVEITFMMLSIWASEMNKGLATPTNPPTHPLFAYRHPSKTKPSYLQPSAENSLLPSSSYIPFSLYNSLQMFPAPYTAHVLEQTPTMTTKLPTISDFLKQIDDNEGTNNYYQSFLEGLEKQRISVRILSKLSMEEFKICGVDTIGAQKTLLDYAKRYNNISLYN</sequence>